<evidence type="ECO:0000313" key="2">
    <source>
        <dbReference type="EMBL" id="MPQ44518.1"/>
    </source>
</evidence>
<dbReference type="Proteomes" id="UP000430345">
    <property type="component" value="Unassembled WGS sequence"/>
</dbReference>
<dbReference type="EMBL" id="WHJC01000234">
    <property type="protein sequence ID" value="MPQ44518.1"/>
    <property type="molecule type" value="Genomic_DNA"/>
</dbReference>
<dbReference type="AlphaFoldDB" id="A0A6I1MPW6"/>
<gene>
    <name evidence="2" type="ORF">GBZ86_12245</name>
</gene>
<feature type="non-terminal residue" evidence="2">
    <location>
        <position position="64"/>
    </location>
</feature>
<dbReference type="RefSeq" id="WP_152891060.1">
    <property type="nucleotide sequence ID" value="NZ_WHJC01000234.1"/>
</dbReference>
<keyword evidence="1" id="KW-0472">Membrane</keyword>
<protein>
    <submittedName>
        <fullName evidence="2">Uncharacterized protein</fullName>
    </submittedName>
</protein>
<name>A0A6I1MPW6_9CLOT</name>
<organism evidence="2 3">
    <name type="scientific">Clostridium tarantellae</name>
    <dbReference type="NCBI Taxonomy" id="39493"/>
    <lineage>
        <taxon>Bacteria</taxon>
        <taxon>Bacillati</taxon>
        <taxon>Bacillota</taxon>
        <taxon>Clostridia</taxon>
        <taxon>Eubacteriales</taxon>
        <taxon>Clostridiaceae</taxon>
        <taxon>Clostridium</taxon>
    </lineage>
</organism>
<sequence>MFFIMGNNSMINITNEKVSNEIIFNKCFSLSYFKMFILFILNGVLFFIFSKEKLMELEEVIEKK</sequence>
<reference evidence="2 3" key="1">
    <citation type="submission" date="2019-10" db="EMBL/GenBank/DDBJ databases">
        <title>The Genome Sequence of Clostridium tarantellae Isolated from Fish Brain.</title>
        <authorList>
            <person name="Bano L."/>
            <person name="Kiel M."/>
            <person name="Sales G."/>
            <person name="Doxey A.C."/>
            <person name="Mansfield M.J."/>
            <person name="Schiavone M."/>
            <person name="Rossetto O."/>
            <person name="Pirazzini M."/>
            <person name="Dobrindt U."/>
            <person name="Montecucco C."/>
        </authorList>
    </citation>
    <scope>NUCLEOTIDE SEQUENCE [LARGE SCALE GENOMIC DNA]</scope>
    <source>
        <strain evidence="2 3">DSM 3997</strain>
    </source>
</reference>
<keyword evidence="1" id="KW-0812">Transmembrane</keyword>
<keyword evidence="1" id="KW-1133">Transmembrane helix</keyword>
<feature type="transmembrane region" description="Helical" evidence="1">
    <location>
        <begin position="30"/>
        <end position="49"/>
    </location>
</feature>
<evidence type="ECO:0000313" key="3">
    <source>
        <dbReference type="Proteomes" id="UP000430345"/>
    </source>
</evidence>
<comment type="caution">
    <text evidence="2">The sequence shown here is derived from an EMBL/GenBank/DDBJ whole genome shotgun (WGS) entry which is preliminary data.</text>
</comment>
<keyword evidence="3" id="KW-1185">Reference proteome</keyword>
<accession>A0A6I1MPW6</accession>
<evidence type="ECO:0000256" key="1">
    <source>
        <dbReference type="SAM" id="Phobius"/>
    </source>
</evidence>
<proteinExistence type="predicted"/>